<dbReference type="GO" id="GO:0097320">
    <property type="term" value="P:plasma membrane tubulation"/>
    <property type="evidence" value="ECO:0007669"/>
    <property type="project" value="TreeGrafter"/>
</dbReference>
<dbReference type="GO" id="GO:0051666">
    <property type="term" value="P:actin cortical patch localization"/>
    <property type="evidence" value="ECO:0007669"/>
    <property type="project" value="InterPro"/>
</dbReference>
<dbReference type="GO" id="GO:0043332">
    <property type="term" value="C:mating projection tip"/>
    <property type="evidence" value="ECO:0007669"/>
    <property type="project" value="TreeGrafter"/>
</dbReference>
<evidence type="ECO:0000313" key="7">
    <source>
        <dbReference type="EMBL" id="CEP10041.1"/>
    </source>
</evidence>
<keyword evidence="4" id="KW-0175">Coiled coil</keyword>
<dbReference type="OrthoDB" id="191601at2759"/>
<dbReference type="GO" id="GO:0008289">
    <property type="term" value="F:lipid binding"/>
    <property type="evidence" value="ECO:0007669"/>
    <property type="project" value="TreeGrafter"/>
</dbReference>
<dbReference type="FunFam" id="1.20.1270.60:FF:000014">
    <property type="entry name" value="Protein hob3, variant"/>
    <property type="match status" value="1"/>
</dbReference>
<dbReference type="SMART" id="SM00721">
    <property type="entry name" value="BAR"/>
    <property type="match status" value="1"/>
</dbReference>
<reference evidence="7 8" key="1">
    <citation type="submission" date="2014-09" db="EMBL/GenBank/DDBJ databases">
        <authorList>
            <person name="Ellenberger Sabrina"/>
        </authorList>
    </citation>
    <scope>NUCLEOTIDE SEQUENCE [LARGE SCALE GENOMIC DNA]</scope>
    <source>
        <strain evidence="7 8">CBS 412.66</strain>
    </source>
</reference>
<feature type="domain" description="BAR" evidence="6">
    <location>
        <begin position="18"/>
        <end position="238"/>
    </location>
</feature>
<dbReference type="EMBL" id="LN723094">
    <property type="protein sequence ID" value="CEP10041.1"/>
    <property type="molecule type" value="Genomic_DNA"/>
</dbReference>
<feature type="coiled-coil region" evidence="4">
    <location>
        <begin position="33"/>
        <end position="60"/>
    </location>
</feature>
<dbReference type="InterPro" id="IPR004148">
    <property type="entry name" value="BAR_dom"/>
</dbReference>
<dbReference type="Proteomes" id="UP000054107">
    <property type="component" value="Unassembled WGS sequence"/>
</dbReference>
<dbReference type="GO" id="GO:0031097">
    <property type="term" value="C:medial cortex"/>
    <property type="evidence" value="ECO:0007669"/>
    <property type="project" value="TreeGrafter"/>
</dbReference>
<dbReference type="GO" id="GO:0015629">
    <property type="term" value="C:actin cytoskeleton"/>
    <property type="evidence" value="ECO:0007669"/>
    <property type="project" value="TreeGrafter"/>
</dbReference>
<dbReference type="Gene3D" id="1.20.1270.60">
    <property type="entry name" value="Arfaptin homology (AH) domain/BAR domain"/>
    <property type="match status" value="1"/>
</dbReference>
<evidence type="ECO:0000259" key="6">
    <source>
        <dbReference type="PROSITE" id="PS51021"/>
    </source>
</evidence>
<dbReference type="AlphaFoldDB" id="A0A0B7MVE2"/>
<comment type="subcellular location">
    <subcellularLocation>
        <location evidence="1">Cytoplasm</location>
        <location evidence="1">Cytoskeleton</location>
    </subcellularLocation>
</comment>
<dbReference type="Pfam" id="PF05742">
    <property type="entry name" value="TANGO2"/>
    <property type="match status" value="1"/>
</dbReference>
<dbReference type="GO" id="GO:0006897">
    <property type="term" value="P:endocytosis"/>
    <property type="evidence" value="ECO:0007669"/>
    <property type="project" value="InterPro"/>
</dbReference>
<gene>
    <name evidence="7" type="primary">PARPA_03660.1 scaffold 9273</name>
</gene>
<keyword evidence="2" id="KW-0963">Cytoplasm</keyword>
<organism evidence="7 8">
    <name type="scientific">Parasitella parasitica</name>
    <dbReference type="NCBI Taxonomy" id="35722"/>
    <lineage>
        <taxon>Eukaryota</taxon>
        <taxon>Fungi</taxon>
        <taxon>Fungi incertae sedis</taxon>
        <taxon>Mucoromycota</taxon>
        <taxon>Mucoromycotina</taxon>
        <taxon>Mucoromycetes</taxon>
        <taxon>Mucorales</taxon>
        <taxon>Mucorineae</taxon>
        <taxon>Mucoraceae</taxon>
        <taxon>Parasitella</taxon>
    </lineage>
</organism>
<dbReference type="STRING" id="35722.A0A0B7MVE2"/>
<evidence type="ECO:0000256" key="3">
    <source>
        <dbReference type="ARBA" id="ARBA00023212"/>
    </source>
</evidence>
<dbReference type="InterPro" id="IPR027267">
    <property type="entry name" value="AH/BAR_dom_sf"/>
</dbReference>
<dbReference type="SUPFAM" id="SSF103657">
    <property type="entry name" value="BAR/IMD domain-like"/>
    <property type="match status" value="1"/>
</dbReference>
<sequence length="531" mass="61145">MIGGSGFKKNLNRAGQSIKSRTGGGDKTIDGEFEEEYERFKNLEKKSEKLAKEAKGYLDSMRAMTTAQVRIATTIENFYDDATPMGPSGAEYKRVIEKLDEEARSNLDTAYRATVLEPLGRFCSYFPEVNEAIKRRQKKLLDYDSSRAKVRKLVDKPSEDPQRLPRAEQEANLAREMYENLNTIIVNDLPKVIELRVPYIDPSFEALVKSQLKFSQSSYEQLEGLRHHFPPNNEEADHRVDDVLQQMRELTICDNHPKYRFVFAGNRDEFLKRPTARAHFWEPPFDNVLAGTDLEKHADDENLKNGTWLGITRQGRFSALTNFRETNFRGKVSRGVLVRDFLCESGSVNASVKQLQTHIQDFGGFSLVNFDFSKDPVDMEYISNRENEPAMNLQPGMVYGLSNSLLTKPWPKVQMGKEIFQRIIQQQTMDKKELIDALFGLLSITRPMKNDKDVQQVFDDLKERISIPLFNFPNDQGIMDAAYATRTSTIVLIDYDNNVTFIERLWYNESDLSPVNPDEHNDLIFEFSFEK</sequence>
<dbReference type="PANTHER" id="PTHR47174">
    <property type="entry name" value="BRIDGING INTEGRATOR 3"/>
    <property type="match status" value="1"/>
</dbReference>
<dbReference type="Pfam" id="PF03114">
    <property type="entry name" value="BAR"/>
    <property type="match status" value="1"/>
</dbReference>
<dbReference type="PANTHER" id="PTHR47174:SF3">
    <property type="entry name" value="BRIDGING INTEGRATOR 3"/>
    <property type="match status" value="1"/>
</dbReference>
<evidence type="ECO:0000256" key="4">
    <source>
        <dbReference type="SAM" id="Coils"/>
    </source>
</evidence>
<accession>A0A0B7MVE2</accession>
<keyword evidence="8" id="KW-1185">Reference proteome</keyword>
<keyword evidence="3" id="KW-0206">Cytoskeleton</keyword>
<protein>
    <recommendedName>
        <fullName evidence="6">BAR domain-containing protein</fullName>
    </recommendedName>
</protein>
<evidence type="ECO:0000256" key="1">
    <source>
        <dbReference type="ARBA" id="ARBA00004245"/>
    </source>
</evidence>
<feature type="region of interest" description="Disordered" evidence="5">
    <location>
        <begin position="1"/>
        <end position="31"/>
    </location>
</feature>
<proteinExistence type="predicted"/>
<evidence type="ECO:0000313" key="8">
    <source>
        <dbReference type="Proteomes" id="UP000054107"/>
    </source>
</evidence>
<evidence type="ECO:0000256" key="5">
    <source>
        <dbReference type="SAM" id="MobiDB-lite"/>
    </source>
</evidence>
<dbReference type="GO" id="GO:1990528">
    <property type="term" value="C:Rvs161p-Rvs167p complex"/>
    <property type="evidence" value="ECO:0007669"/>
    <property type="project" value="TreeGrafter"/>
</dbReference>
<dbReference type="PROSITE" id="PS51021">
    <property type="entry name" value="BAR"/>
    <property type="match status" value="1"/>
</dbReference>
<dbReference type="InterPro" id="IPR008551">
    <property type="entry name" value="TANGO2"/>
</dbReference>
<dbReference type="InterPro" id="IPR046982">
    <property type="entry name" value="BIN3/RVS161-like"/>
</dbReference>
<name>A0A0B7MVE2_9FUNG</name>
<evidence type="ECO:0000256" key="2">
    <source>
        <dbReference type="ARBA" id="ARBA00022490"/>
    </source>
</evidence>